<dbReference type="Proteomes" id="UP001184614">
    <property type="component" value="Unassembled WGS sequence"/>
</dbReference>
<dbReference type="InterPro" id="IPR004839">
    <property type="entry name" value="Aminotransferase_I/II_large"/>
</dbReference>
<dbReference type="InterPro" id="IPR015422">
    <property type="entry name" value="PyrdxlP-dep_Trfase_small"/>
</dbReference>
<dbReference type="InterPro" id="IPR015424">
    <property type="entry name" value="PyrdxlP-dep_Trfase"/>
</dbReference>
<reference evidence="7 8" key="1">
    <citation type="submission" date="2023-07" db="EMBL/GenBank/DDBJ databases">
        <title>Sorghum-associated microbial communities from plants grown in Nebraska, USA.</title>
        <authorList>
            <person name="Schachtman D."/>
        </authorList>
    </citation>
    <scope>NUCLEOTIDE SEQUENCE [LARGE SCALE GENOMIC DNA]</scope>
    <source>
        <strain evidence="7 8">DS1730</strain>
    </source>
</reference>
<protein>
    <submittedName>
        <fullName evidence="7">DNA-binding transcriptional MocR family regulator</fullName>
    </submittedName>
</protein>
<evidence type="ECO:0000313" key="8">
    <source>
        <dbReference type="Proteomes" id="UP001184614"/>
    </source>
</evidence>
<accession>A0ABU1M564</accession>
<evidence type="ECO:0000256" key="1">
    <source>
        <dbReference type="ARBA" id="ARBA00005384"/>
    </source>
</evidence>
<dbReference type="Pfam" id="PF00155">
    <property type="entry name" value="Aminotran_1_2"/>
    <property type="match status" value="1"/>
</dbReference>
<dbReference type="InterPro" id="IPR000524">
    <property type="entry name" value="Tscrpt_reg_HTH_GntR"/>
</dbReference>
<feature type="domain" description="HTH gntR-type" evidence="6">
    <location>
        <begin position="15"/>
        <end position="83"/>
    </location>
</feature>
<dbReference type="CDD" id="cd07377">
    <property type="entry name" value="WHTH_GntR"/>
    <property type="match status" value="1"/>
</dbReference>
<organism evidence="7 8">
    <name type="scientific">Brucella pseudogrignonensis</name>
    <dbReference type="NCBI Taxonomy" id="419475"/>
    <lineage>
        <taxon>Bacteria</taxon>
        <taxon>Pseudomonadati</taxon>
        <taxon>Pseudomonadota</taxon>
        <taxon>Alphaproteobacteria</taxon>
        <taxon>Hyphomicrobiales</taxon>
        <taxon>Brucellaceae</taxon>
        <taxon>Brucella/Ochrobactrum group</taxon>
        <taxon>Brucella</taxon>
    </lineage>
</organism>
<dbReference type="PROSITE" id="PS50949">
    <property type="entry name" value="HTH_GNTR"/>
    <property type="match status" value="1"/>
</dbReference>
<proteinExistence type="inferred from homology"/>
<evidence type="ECO:0000256" key="4">
    <source>
        <dbReference type="ARBA" id="ARBA00023125"/>
    </source>
</evidence>
<keyword evidence="3" id="KW-0805">Transcription regulation</keyword>
<evidence type="ECO:0000256" key="2">
    <source>
        <dbReference type="ARBA" id="ARBA00022898"/>
    </source>
</evidence>
<dbReference type="SUPFAM" id="SSF53383">
    <property type="entry name" value="PLP-dependent transferases"/>
    <property type="match status" value="1"/>
</dbReference>
<dbReference type="Gene3D" id="3.90.1150.10">
    <property type="entry name" value="Aspartate Aminotransferase, domain 1"/>
    <property type="match status" value="1"/>
</dbReference>
<dbReference type="Gene3D" id="1.10.10.10">
    <property type="entry name" value="Winged helix-like DNA-binding domain superfamily/Winged helix DNA-binding domain"/>
    <property type="match status" value="1"/>
</dbReference>
<dbReference type="InterPro" id="IPR051446">
    <property type="entry name" value="HTH_trans_reg/aminotransferase"/>
</dbReference>
<evidence type="ECO:0000259" key="6">
    <source>
        <dbReference type="PROSITE" id="PS50949"/>
    </source>
</evidence>
<dbReference type="Pfam" id="PF00392">
    <property type="entry name" value="GntR"/>
    <property type="match status" value="1"/>
</dbReference>
<dbReference type="EMBL" id="JAVDQT010000001">
    <property type="protein sequence ID" value="MDR6431188.1"/>
    <property type="molecule type" value="Genomic_DNA"/>
</dbReference>
<keyword evidence="5" id="KW-0804">Transcription</keyword>
<dbReference type="PANTHER" id="PTHR46577:SF1">
    <property type="entry name" value="HTH-TYPE TRANSCRIPTIONAL REGULATORY PROTEIN GABR"/>
    <property type="match status" value="1"/>
</dbReference>
<dbReference type="CDD" id="cd00609">
    <property type="entry name" value="AAT_like"/>
    <property type="match status" value="1"/>
</dbReference>
<keyword evidence="8" id="KW-1185">Reference proteome</keyword>
<keyword evidence="4 7" id="KW-0238">DNA-binding</keyword>
<dbReference type="InterPro" id="IPR015421">
    <property type="entry name" value="PyrdxlP-dep_Trfase_major"/>
</dbReference>
<dbReference type="InterPro" id="IPR036388">
    <property type="entry name" value="WH-like_DNA-bd_sf"/>
</dbReference>
<dbReference type="InterPro" id="IPR036390">
    <property type="entry name" value="WH_DNA-bd_sf"/>
</dbReference>
<dbReference type="Gene3D" id="3.40.640.10">
    <property type="entry name" value="Type I PLP-dependent aspartate aminotransferase-like (Major domain)"/>
    <property type="match status" value="1"/>
</dbReference>
<sequence>MTMTNWLPDLSGKSGPLYLQLADAIEDAIANNSLPAGEKLPPQRNLAFDLKVTIGTIGRAYALAHERGLVTGEVGRGTYVLGKTDGQTAPTPYSSDGIAGTRIQDAPADKGRFDTTAAPDVGQNAVLEPLIASVIRKYPHEVVNYTRHFPQHWLEAGRQWLNQENAPADASNIVITNGAHAGAVAAITAFTSPGDRIVFEELTYTQISRSVKIAGRRVAIAASDEYGMIPDEFERICNQQHPTMAFLMPSIHNPTLATMPYERRVAIANIAARHNVWLIEDDTYGVMTRSNIPKIADIAPERTFLLGSLSKAVTAGLRCGWAACPPHCAQRLRVTHKLMTGGVSFLLAETTAQMVLSGQASALLDKCSAEVEWREKLARKIFAGYDFVSSPHVPILWLKLPEPWLASTFKAAAYENGLLIDDEDEFKAGRIERNYHRVRIAFSSPTDRNDIENGFTTLRQLLENGQVGYEGSI</sequence>
<evidence type="ECO:0000256" key="5">
    <source>
        <dbReference type="ARBA" id="ARBA00023163"/>
    </source>
</evidence>
<comment type="caution">
    <text evidence="7">The sequence shown here is derived from an EMBL/GenBank/DDBJ whole genome shotgun (WGS) entry which is preliminary data.</text>
</comment>
<keyword evidence="2" id="KW-0663">Pyridoxal phosphate</keyword>
<name>A0ABU1M564_9HYPH</name>
<dbReference type="SUPFAM" id="SSF46785">
    <property type="entry name" value="Winged helix' DNA-binding domain"/>
    <property type="match status" value="1"/>
</dbReference>
<dbReference type="SMART" id="SM00345">
    <property type="entry name" value="HTH_GNTR"/>
    <property type="match status" value="1"/>
</dbReference>
<evidence type="ECO:0000256" key="3">
    <source>
        <dbReference type="ARBA" id="ARBA00023015"/>
    </source>
</evidence>
<evidence type="ECO:0000313" key="7">
    <source>
        <dbReference type="EMBL" id="MDR6431188.1"/>
    </source>
</evidence>
<comment type="similarity">
    <text evidence="1">In the C-terminal section; belongs to the class-I pyridoxal-phosphate-dependent aminotransferase family.</text>
</comment>
<dbReference type="PANTHER" id="PTHR46577">
    <property type="entry name" value="HTH-TYPE TRANSCRIPTIONAL REGULATORY PROTEIN GABR"/>
    <property type="match status" value="1"/>
</dbReference>
<gene>
    <name evidence="7" type="ORF">J2782_000893</name>
</gene>
<dbReference type="GO" id="GO:0003677">
    <property type="term" value="F:DNA binding"/>
    <property type="evidence" value="ECO:0007669"/>
    <property type="project" value="UniProtKB-KW"/>
</dbReference>